<protein>
    <submittedName>
        <fullName evidence="1">Uncharacterized protein</fullName>
    </submittedName>
</protein>
<dbReference type="Proteomes" id="UP001054837">
    <property type="component" value="Unassembled WGS sequence"/>
</dbReference>
<comment type="caution">
    <text evidence="1">The sequence shown here is derived from an EMBL/GenBank/DDBJ whole genome shotgun (WGS) entry which is preliminary data.</text>
</comment>
<dbReference type="EMBL" id="BPLQ01010169">
    <property type="protein sequence ID" value="GIY48925.1"/>
    <property type="molecule type" value="Genomic_DNA"/>
</dbReference>
<evidence type="ECO:0000313" key="1">
    <source>
        <dbReference type="EMBL" id="GIY48925.1"/>
    </source>
</evidence>
<gene>
    <name evidence="1" type="ORF">CDAR_109351</name>
</gene>
<name>A0AAV4TRV7_9ARAC</name>
<sequence length="132" mass="15172">MVKKKGVPYQRKAMNRTSIKVSLSPFKSPEGKDSNISTRPVPAIVFMDCSSRRHRNNYNDPPFWSPTSSSSTRASRNKVLKNDIGFLLEKKRGERHQFVLPLLTAIKMSTCQTKFFLLFYFVTLSLLSQLRV</sequence>
<reference evidence="1 2" key="1">
    <citation type="submission" date="2021-06" db="EMBL/GenBank/DDBJ databases">
        <title>Caerostris darwini draft genome.</title>
        <authorList>
            <person name="Kono N."/>
            <person name="Arakawa K."/>
        </authorList>
    </citation>
    <scope>NUCLEOTIDE SEQUENCE [LARGE SCALE GENOMIC DNA]</scope>
</reference>
<proteinExistence type="predicted"/>
<dbReference type="AlphaFoldDB" id="A0AAV4TRV7"/>
<evidence type="ECO:0000313" key="2">
    <source>
        <dbReference type="Proteomes" id="UP001054837"/>
    </source>
</evidence>
<accession>A0AAV4TRV7</accession>
<keyword evidence="2" id="KW-1185">Reference proteome</keyword>
<organism evidence="1 2">
    <name type="scientific">Caerostris darwini</name>
    <dbReference type="NCBI Taxonomy" id="1538125"/>
    <lineage>
        <taxon>Eukaryota</taxon>
        <taxon>Metazoa</taxon>
        <taxon>Ecdysozoa</taxon>
        <taxon>Arthropoda</taxon>
        <taxon>Chelicerata</taxon>
        <taxon>Arachnida</taxon>
        <taxon>Araneae</taxon>
        <taxon>Araneomorphae</taxon>
        <taxon>Entelegynae</taxon>
        <taxon>Araneoidea</taxon>
        <taxon>Araneidae</taxon>
        <taxon>Caerostris</taxon>
    </lineage>
</organism>